<feature type="region of interest" description="Disordered" evidence="1">
    <location>
        <begin position="1"/>
        <end position="30"/>
    </location>
</feature>
<reference evidence="2" key="1">
    <citation type="submission" date="2014-02" db="EMBL/GenBank/DDBJ databases">
        <title>The Genome Sequence of Trichophyton rubrum (morphotype fischeri) CBS 288.86.</title>
        <authorList>
            <consortium name="The Broad Institute Genomics Platform"/>
            <person name="Cuomo C.A."/>
            <person name="White T.C."/>
            <person name="Graser Y."/>
            <person name="Martinez-Rossi N."/>
            <person name="Heitman J."/>
            <person name="Young S.K."/>
            <person name="Zeng Q."/>
            <person name="Gargeya S."/>
            <person name="Abouelleil A."/>
            <person name="Alvarado L."/>
            <person name="Chapman S.B."/>
            <person name="Gainer-Dewar J."/>
            <person name="Goldberg J."/>
            <person name="Griggs A."/>
            <person name="Gujja S."/>
            <person name="Hansen M."/>
            <person name="Howarth C."/>
            <person name="Imamovic A."/>
            <person name="Larimer J."/>
            <person name="Martinez D."/>
            <person name="Murphy C."/>
            <person name="Pearson M.D."/>
            <person name="Persinoti G."/>
            <person name="Poon T."/>
            <person name="Priest M."/>
            <person name="Roberts A.D."/>
            <person name="Saif S."/>
            <person name="Shea T.D."/>
            <person name="Sykes S.N."/>
            <person name="Wortman J."/>
            <person name="Nusbaum C."/>
            <person name="Birren B."/>
        </authorList>
    </citation>
    <scope>NUCLEOTIDE SEQUENCE [LARGE SCALE GENOMIC DNA]</scope>
    <source>
        <strain evidence="2">CBS 288.86</strain>
    </source>
</reference>
<name>A0A022W659_TRIRU</name>
<proteinExistence type="predicted"/>
<sequence length="62" mass="6669">MKKGKENRASVTENKHEAGDSLSPGRTARQLNAKAEWKGPFSVAHITSAGLTFDFVAPWLAG</sequence>
<dbReference type="EMBL" id="KK207813">
    <property type="protein sequence ID" value="EZF53606.1"/>
    <property type="molecule type" value="Genomic_DNA"/>
</dbReference>
<organism evidence="2">
    <name type="scientific">Trichophyton rubrum CBS 288.86</name>
    <dbReference type="NCBI Taxonomy" id="1215330"/>
    <lineage>
        <taxon>Eukaryota</taxon>
        <taxon>Fungi</taxon>
        <taxon>Dikarya</taxon>
        <taxon>Ascomycota</taxon>
        <taxon>Pezizomycotina</taxon>
        <taxon>Eurotiomycetes</taxon>
        <taxon>Eurotiomycetidae</taxon>
        <taxon>Onygenales</taxon>
        <taxon>Arthrodermataceae</taxon>
        <taxon>Trichophyton</taxon>
    </lineage>
</organism>
<dbReference type="Proteomes" id="UP000023758">
    <property type="component" value="Unassembled WGS sequence"/>
</dbReference>
<gene>
    <name evidence="2" type="ORF">H103_03484</name>
</gene>
<dbReference type="HOGENOM" id="CLU_2905783_0_0_1"/>
<dbReference type="AlphaFoldDB" id="A0A022W659"/>
<evidence type="ECO:0000313" key="2">
    <source>
        <dbReference type="EMBL" id="EZF53606.1"/>
    </source>
</evidence>
<accession>A0A022W659</accession>
<evidence type="ECO:0000256" key="1">
    <source>
        <dbReference type="SAM" id="MobiDB-lite"/>
    </source>
</evidence>
<feature type="compositionally biased region" description="Basic and acidic residues" evidence="1">
    <location>
        <begin position="1"/>
        <end position="19"/>
    </location>
</feature>
<protein>
    <submittedName>
        <fullName evidence="2">Uncharacterized protein</fullName>
    </submittedName>
</protein>